<dbReference type="InterPro" id="IPR050471">
    <property type="entry name" value="AB_hydrolase"/>
</dbReference>
<dbReference type="RefSeq" id="WP_092158105.1">
    <property type="nucleotide sequence ID" value="NZ_FNGA01000001.1"/>
</dbReference>
<evidence type="ECO:0000256" key="1">
    <source>
        <dbReference type="SAM" id="SignalP"/>
    </source>
</evidence>
<dbReference type="InterPro" id="IPR029058">
    <property type="entry name" value="AB_hydrolase_fold"/>
</dbReference>
<name>A0A1G9CC58_9BACT</name>
<dbReference type="OrthoDB" id="5385630at2"/>
<keyword evidence="4" id="KW-1185">Reference proteome</keyword>
<reference evidence="4" key="1">
    <citation type="submission" date="2016-10" db="EMBL/GenBank/DDBJ databases">
        <authorList>
            <person name="Varghese N."/>
            <person name="Submissions S."/>
        </authorList>
    </citation>
    <scope>NUCLEOTIDE SEQUENCE [LARGE SCALE GENOMIC DNA]</scope>
    <source>
        <strain evidence="4">DSM 16995</strain>
    </source>
</reference>
<evidence type="ECO:0000313" key="4">
    <source>
        <dbReference type="Proteomes" id="UP000199053"/>
    </source>
</evidence>
<proteinExistence type="predicted"/>
<sequence>MQRYFNLFVLFILLSSMAACGPKNNINTAPDISSLPYSTVQVADAQLAYRVYGKGEPLLMIMGFAGTMDLWDLDLIRELAKNHKVILFDNRGMGGSSLGTESISITRMADDSAGLLDALGYEKSHVLGWSMGGLIAQELALNHPEKVEKLILMGAACESEPVAKITKELMKMDTKELLSHFFPKAWLDKHPDAISKLPSSKNPPNIEIIKAQGEALINWSGTCDRLESLHKDTLIISGMQDDILPETLSFELAEKIQGAWLVRFKNAAHWLMYQAPVSLARTISTFLIVREDMLAQ</sequence>
<dbReference type="PROSITE" id="PS51257">
    <property type="entry name" value="PROKAR_LIPOPROTEIN"/>
    <property type="match status" value="1"/>
</dbReference>
<dbReference type="PANTHER" id="PTHR43433:SF5">
    <property type="entry name" value="AB HYDROLASE-1 DOMAIN-CONTAINING PROTEIN"/>
    <property type="match status" value="1"/>
</dbReference>
<evidence type="ECO:0000313" key="3">
    <source>
        <dbReference type="EMBL" id="SDK49220.1"/>
    </source>
</evidence>
<evidence type="ECO:0000259" key="2">
    <source>
        <dbReference type="Pfam" id="PF00561"/>
    </source>
</evidence>
<organism evidence="3 4">
    <name type="scientific">Maridesulfovibrio ferrireducens</name>
    <dbReference type="NCBI Taxonomy" id="246191"/>
    <lineage>
        <taxon>Bacteria</taxon>
        <taxon>Pseudomonadati</taxon>
        <taxon>Thermodesulfobacteriota</taxon>
        <taxon>Desulfovibrionia</taxon>
        <taxon>Desulfovibrionales</taxon>
        <taxon>Desulfovibrionaceae</taxon>
        <taxon>Maridesulfovibrio</taxon>
    </lineage>
</organism>
<dbReference type="STRING" id="246191.SAMN05660337_0624"/>
<dbReference type="Pfam" id="PF00561">
    <property type="entry name" value="Abhydrolase_1"/>
    <property type="match status" value="1"/>
</dbReference>
<protein>
    <submittedName>
        <fullName evidence="3">Pimeloyl-ACP methyl ester carboxylesterase</fullName>
    </submittedName>
</protein>
<feature type="signal peptide" evidence="1">
    <location>
        <begin position="1"/>
        <end position="18"/>
    </location>
</feature>
<feature type="chain" id="PRO_5011741698" evidence="1">
    <location>
        <begin position="19"/>
        <end position="296"/>
    </location>
</feature>
<accession>A0A1G9CC58</accession>
<dbReference type="Proteomes" id="UP000199053">
    <property type="component" value="Unassembled WGS sequence"/>
</dbReference>
<feature type="domain" description="AB hydrolase-1" evidence="2">
    <location>
        <begin position="57"/>
        <end position="165"/>
    </location>
</feature>
<dbReference type="AlphaFoldDB" id="A0A1G9CC58"/>
<gene>
    <name evidence="3" type="ORF">SAMN05660337_0624</name>
</gene>
<dbReference type="EMBL" id="FNGA01000001">
    <property type="protein sequence ID" value="SDK49220.1"/>
    <property type="molecule type" value="Genomic_DNA"/>
</dbReference>
<dbReference type="SUPFAM" id="SSF53474">
    <property type="entry name" value="alpha/beta-Hydrolases"/>
    <property type="match status" value="1"/>
</dbReference>
<dbReference type="PANTHER" id="PTHR43433">
    <property type="entry name" value="HYDROLASE, ALPHA/BETA FOLD FAMILY PROTEIN"/>
    <property type="match status" value="1"/>
</dbReference>
<dbReference type="PRINTS" id="PR00111">
    <property type="entry name" value="ABHYDROLASE"/>
</dbReference>
<dbReference type="Gene3D" id="3.40.50.1820">
    <property type="entry name" value="alpha/beta hydrolase"/>
    <property type="match status" value="1"/>
</dbReference>
<dbReference type="InterPro" id="IPR000073">
    <property type="entry name" value="AB_hydrolase_1"/>
</dbReference>
<keyword evidence="1" id="KW-0732">Signal</keyword>